<evidence type="ECO:0000256" key="4">
    <source>
        <dbReference type="ARBA" id="ARBA00022827"/>
    </source>
</evidence>
<dbReference type="Proteomes" id="UP000032233">
    <property type="component" value="Unassembled WGS sequence"/>
</dbReference>
<evidence type="ECO:0000256" key="5">
    <source>
        <dbReference type="ARBA" id="ARBA00023027"/>
    </source>
</evidence>
<dbReference type="PANTHER" id="PTHR11806:SF0">
    <property type="entry name" value="PROTEIN MTO1 HOMOLOG, MITOCHONDRIAL"/>
    <property type="match status" value="1"/>
</dbReference>
<dbReference type="InParanoid" id="A0A0D2J7E9"/>
<evidence type="ECO:0000256" key="2">
    <source>
        <dbReference type="ARBA" id="ARBA00022630"/>
    </source>
</evidence>
<dbReference type="PATRIC" id="fig|1429043.3.peg.1866"/>
<reference evidence="8 9" key="1">
    <citation type="submission" date="2013-11" db="EMBL/GenBank/DDBJ databases">
        <title>Metagenomic analysis of a methanogenic consortium involved in long chain n-alkane degradation.</title>
        <authorList>
            <person name="Davidova I.A."/>
            <person name="Callaghan A.V."/>
            <person name="Wawrik B."/>
            <person name="Pruitt S."/>
            <person name="Marks C."/>
            <person name="Duncan K.E."/>
            <person name="Suflita J.M."/>
        </authorList>
    </citation>
    <scope>NUCLEOTIDE SEQUENCE [LARGE SCALE GENOMIC DNA]</scope>
    <source>
        <strain evidence="8 9">SPR</strain>
    </source>
</reference>
<dbReference type="EMBL" id="AZAC01000011">
    <property type="protein sequence ID" value="KIX14134.1"/>
    <property type="molecule type" value="Genomic_DNA"/>
</dbReference>
<evidence type="ECO:0000256" key="6">
    <source>
        <dbReference type="ARBA" id="ARBA00025948"/>
    </source>
</evidence>
<dbReference type="OrthoDB" id="2181at2"/>
<dbReference type="PRINTS" id="PR00411">
    <property type="entry name" value="PNDRDTASEI"/>
</dbReference>
<dbReference type="Gene3D" id="3.50.50.60">
    <property type="entry name" value="FAD/NAD(P)-binding domain"/>
    <property type="match status" value="2"/>
</dbReference>
<evidence type="ECO:0000256" key="3">
    <source>
        <dbReference type="ARBA" id="ARBA00022694"/>
    </source>
</evidence>
<comment type="subunit">
    <text evidence="6">Homodimer. Heterotetramer of two MnmE and two MnmG subunits.</text>
</comment>
<keyword evidence="2" id="KW-0285">Flavoprotein</keyword>
<evidence type="ECO:0000256" key="1">
    <source>
        <dbReference type="ARBA" id="ARBA00001974"/>
    </source>
</evidence>
<organism evidence="8 9">
    <name type="scientific">Dethiosulfatarculus sandiegensis</name>
    <dbReference type="NCBI Taxonomy" id="1429043"/>
    <lineage>
        <taxon>Bacteria</taxon>
        <taxon>Pseudomonadati</taxon>
        <taxon>Thermodesulfobacteriota</taxon>
        <taxon>Desulfarculia</taxon>
        <taxon>Desulfarculales</taxon>
        <taxon>Desulfarculaceae</taxon>
        <taxon>Dethiosulfatarculus</taxon>
    </lineage>
</organism>
<sequence>MMQVIIVGGGWAGCAAALQAAKMGAHATLLERTDMLLGTGLVGGIMRNNGRFTATEELIAMGGGEIFQTIDTNYLHKNIQFPGHDHASLYNVATMEPIIKKLLLKAGVEILCQTRVTDAEMEDKAIRAVLAKNRETGETVKLEGDAFIDTTGTAGPMANCTKYGKGCAMCVLRCHSFGGRVSLAAKAGVQEMICKRGDQTGAFSGSCKLFKESLAPEILETLNTNGVVVVPLPKDKALTGKLAIKACQQYALPEFANSIILLDTGHAKLMTSFFPLDMLRQVPGFETARFEDPYSGGIGNSVRYMGMSPRDDSLKVKGVLNLFCGGEKAGLLVGHTEAICTGVLAGHNAVKYAQGKDLLILPEATAIGDAVRHVRKSMQTEKGMSLKYTFSGSVFFERMKEKGLYSKDPQTIAKRVNEAGVSGVFNQK</sequence>
<evidence type="ECO:0000313" key="8">
    <source>
        <dbReference type="EMBL" id="KIX14134.1"/>
    </source>
</evidence>
<evidence type="ECO:0000313" key="9">
    <source>
        <dbReference type="Proteomes" id="UP000032233"/>
    </source>
</evidence>
<dbReference type="SUPFAM" id="SSF51905">
    <property type="entry name" value="FAD/NAD(P)-binding domain"/>
    <property type="match status" value="1"/>
</dbReference>
<evidence type="ECO:0000259" key="7">
    <source>
        <dbReference type="Pfam" id="PF01134"/>
    </source>
</evidence>
<dbReference type="AlphaFoldDB" id="A0A0D2J7E9"/>
<dbReference type="PANTHER" id="PTHR11806">
    <property type="entry name" value="GLUCOSE INHIBITED DIVISION PROTEIN A"/>
    <property type="match status" value="1"/>
</dbReference>
<dbReference type="Pfam" id="PF01134">
    <property type="entry name" value="GIDA"/>
    <property type="match status" value="1"/>
</dbReference>
<feature type="domain" description="MnmG N-terminal" evidence="7">
    <location>
        <begin position="277"/>
        <end position="357"/>
    </location>
</feature>
<dbReference type="InterPro" id="IPR040131">
    <property type="entry name" value="MnmG_N"/>
</dbReference>
<protein>
    <submittedName>
        <fullName evidence="8">FAD-dependent oxidoreductase</fullName>
    </submittedName>
</protein>
<dbReference type="GO" id="GO:0002098">
    <property type="term" value="P:tRNA wobble uridine modification"/>
    <property type="evidence" value="ECO:0007669"/>
    <property type="project" value="TreeGrafter"/>
</dbReference>
<comment type="cofactor">
    <cofactor evidence="1">
        <name>FAD</name>
        <dbReference type="ChEBI" id="CHEBI:57692"/>
    </cofactor>
</comment>
<keyword evidence="4" id="KW-0274">FAD</keyword>
<dbReference type="GO" id="GO:0030488">
    <property type="term" value="P:tRNA methylation"/>
    <property type="evidence" value="ECO:0007669"/>
    <property type="project" value="TreeGrafter"/>
</dbReference>
<dbReference type="Pfam" id="PF12831">
    <property type="entry name" value="FAD_oxidored"/>
    <property type="match status" value="1"/>
</dbReference>
<keyword evidence="5" id="KW-0520">NAD</keyword>
<comment type="caution">
    <text evidence="8">The sequence shown here is derived from an EMBL/GenBank/DDBJ whole genome shotgun (WGS) entry which is preliminary data.</text>
</comment>
<proteinExistence type="predicted"/>
<keyword evidence="3" id="KW-0819">tRNA processing</keyword>
<keyword evidence="9" id="KW-1185">Reference proteome</keyword>
<dbReference type="GO" id="GO:0050660">
    <property type="term" value="F:flavin adenine dinucleotide binding"/>
    <property type="evidence" value="ECO:0007669"/>
    <property type="project" value="InterPro"/>
</dbReference>
<dbReference type="InterPro" id="IPR036188">
    <property type="entry name" value="FAD/NAD-bd_sf"/>
</dbReference>
<name>A0A0D2J7E9_9BACT</name>
<dbReference type="STRING" id="1429043.X474_08815"/>
<accession>A0A0D2J7E9</accession>
<gene>
    <name evidence="8" type="ORF">X474_08815</name>
</gene>
<dbReference type="InterPro" id="IPR002218">
    <property type="entry name" value="MnmG-rel"/>
</dbReference>